<comment type="caution">
    <text evidence="1">The sequence shown here is derived from an EMBL/GenBank/DDBJ whole genome shotgun (WGS) entry which is preliminary data.</text>
</comment>
<evidence type="ECO:0000313" key="2">
    <source>
        <dbReference type="Proteomes" id="UP000008367"/>
    </source>
</evidence>
<dbReference type="Proteomes" id="UP000008367">
    <property type="component" value="Unassembled WGS sequence"/>
</dbReference>
<sequence>RLEIKPFFFSSR</sequence>
<proteinExistence type="predicted"/>
<name>A0A454D1M4_VIBHA</name>
<organism evidence="1 2">
    <name type="scientific">Vibrio harveyi</name>
    <name type="common">Beneckea harveyi</name>
    <dbReference type="NCBI Taxonomy" id="669"/>
    <lineage>
        <taxon>Bacteria</taxon>
        <taxon>Pseudomonadati</taxon>
        <taxon>Pseudomonadota</taxon>
        <taxon>Gammaproteobacteria</taxon>
        <taxon>Vibrionales</taxon>
        <taxon>Vibrionaceae</taxon>
        <taxon>Vibrio</taxon>
    </lineage>
</organism>
<dbReference type="EMBL" id="AJSR01000680">
    <property type="protein sequence ID" value="EKM32573.1"/>
    <property type="molecule type" value="Genomic_DNA"/>
</dbReference>
<feature type="non-terminal residue" evidence="1">
    <location>
        <position position="1"/>
    </location>
</feature>
<evidence type="ECO:0000313" key="1">
    <source>
        <dbReference type="EMBL" id="EKM32573.1"/>
    </source>
</evidence>
<gene>
    <name evidence="1" type="ORF">VCHENC02_1876B</name>
</gene>
<protein>
    <submittedName>
        <fullName evidence="1">Uncharacterized protein</fullName>
    </submittedName>
</protein>
<accession>A0A454D1M4</accession>
<reference evidence="1 2" key="1">
    <citation type="submission" date="2012-10" db="EMBL/GenBank/DDBJ databases">
        <title>Genome sequence of Vibrio Cholerae HENC-02.</title>
        <authorList>
            <person name="Eppinger M."/>
            <person name="Hasan N.A."/>
            <person name="Sengamalay N."/>
            <person name="Hine E."/>
            <person name="Su Q."/>
            <person name="Daugherty S.C."/>
            <person name="Young S."/>
            <person name="Sadzewicz L."/>
            <person name="Tallon L."/>
            <person name="Cebula T.A."/>
            <person name="Ravel J."/>
            <person name="Colwell R.R."/>
        </authorList>
    </citation>
    <scope>NUCLEOTIDE SEQUENCE [LARGE SCALE GENOMIC DNA]</scope>
    <source>
        <strain evidence="1 2">HENC-02</strain>
    </source>
</reference>